<evidence type="ECO:0000256" key="2">
    <source>
        <dbReference type="SAM" id="MobiDB-lite"/>
    </source>
</evidence>
<feature type="region of interest" description="Disordered" evidence="2">
    <location>
        <begin position="163"/>
        <end position="190"/>
    </location>
</feature>
<keyword evidence="1" id="KW-0175">Coiled coil</keyword>
<reference evidence="4 5" key="1">
    <citation type="journal article" date="2021" name="Commun. Biol.">
        <title>The genome of Shorea leprosula (Dipterocarpaceae) highlights the ecological relevance of drought in aseasonal tropical rainforests.</title>
        <authorList>
            <person name="Ng K.K.S."/>
            <person name="Kobayashi M.J."/>
            <person name="Fawcett J.A."/>
            <person name="Hatakeyama M."/>
            <person name="Paape T."/>
            <person name="Ng C.H."/>
            <person name="Ang C.C."/>
            <person name="Tnah L.H."/>
            <person name="Lee C.T."/>
            <person name="Nishiyama T."/>
            <person name="Sese J."/>
            <person name="O'Brien M.J."/>
            <person name="Copetti D."/>
            <person name="Mohd Noor M.I."/>
            <person name="Ong R.C."/>
            <person name="Putra M."/>
            <person name="Sireger I.Z."/>
            <person name="Indrioko S."/>
            <person name="Kosugi Y."/>
            <person name="Izuno A."/>
            <person name="Isagi Y."/>
            <person name="Lee S.L."/>
            <person name="Shimizu K.K."/>
        </authorList>
    </citation>
    <scope>NUCLEOTIDE SEQUENCE [LARGE SCALE GENOMIC DNA]</scope>
    <source>
        <strain evidence="4">214</strain>
    </source>
</reference>
<dbReference type="PANTHER" id="PTHR47383">
    <property type="entry name" value="OS03G0659800 PROTEIN"/>
    <property type="match status" value="1"/>
</dbReference>
<evidence type="ECO:0000313" key="4">
    <source>
        <dbReference type="EMBL" id="GKV39091.1"/>
    </source>
</evidence>
<gene>
    <name evidence="4" type="ORF">SLEP1_g46906</name>
</gene>
<comment type="caution">
    <text evidence="4">The sequence shown here is derived from an EMBL/GenBank/DDBJ whole genome shotgun (WGS) entry which is preliminary data.</text>
</comment>
<keyword evidence="5" id="KW-1185">Reference proteome</keyword>
<feature type="region of interest" description="Disordered" evidence="2">
    <location>
        <begin position="232"/>
        <end position="306"/>
    </location>
</feature>
<evidence type="ECO:0000313" key="5">
    <source>
        <dbReference type="Proteomes" id="UP001054252"/>
    </source>
</evidence>
<evidence type="ECO:0000256" key="1">
    <source>
        <dbReference type="SAM" id="Coils"/>
    </source>
</evidence>
<organism evidence="4 5">
    <name type="scientific">Rubroshorea leprosula</name>
    <dbReference type="NCBI Taxonomy" id="152421"/>
    <lineage>
        <taxon>Eukaryota</taxon>
        <taxon>Viridiplantae</taxon>
        <taxon>Streptophyta</taxon>
        <taxon>Embryophyta</taxon>
        <taxon>Tracheophyta</taxon>
        <taxon>Spermatophyta</taxon>
        <taxon>Magnoliopsida</taxon>
        <taxon>eudicotyledons</taxon>
        <taxon>Gunneridae</taxon>
        <taxon>Pentapetalae</taxon>
        <taxon>rosids</taxon>
        <taxon>malvids</taxon>
        <taxon>Malvales</taxon>
        <taxon>Dipterocarpaceae</taxon>
        <taxon>Rubroshorea</taxon>
    </lineage>
</organism>
<dbReference type="InterPro" id="IPR058935">
    <property type="entry name" value="At4g15545-like_C"/>
</dbReference>
<feature type="compositionally biased region" description="Low complexity" evidence="2">
    <location>
        <begin position="280"/>
        <end position="302"/>
    </location>
</feature>
<dbReference type="Pfam" id="PF25972">
    <property type="entry name" value="At4g15545_C"/>
    <property type="match status" value="1"/>
</dbReference>
<proteinExistence type="predicted"/>
<dbReference type="Proteomes" id="UP001054252">
    <property type="component" value="Unassembled WGS sequence"/>
</dbReference>
<feature type="coiled-coil region" evidence="1">
    <location>
        <begin position="51"/>
        <end position="85"/>
    </location>
</feature>
<sequence length="372" mass="40713">MLAGESGGSTFDLPEEVLQVLPSDPFDQLDVARKITSIALSTRVSSVESESSALRAQLAQKDELIAQLQAQIESLDASLSDTADKLARADLEKVSLLKDNASLSNTVRKLHRDVSKASQSGKVLIFLCQVNKSHYTYLINVLLMDAGTLALLEVFRRTLMQSLQEDDESSSGGTQIIAKPTPTEDDASWLSRTSSMRSHFEIGNSFAEDRETDASKPGIPGISHGLLLVSQTNTPRVTPPGSPPSLSASVSPTRTSKPGSPRRHSMSFSTSRGMFDDRSSIFSSVPSSHHSSISTSDTGSHSGRTRVDGKEFFRQVRSRLSYEQFGAFLANVKEFNSHKQTKEETLHKAEEIFGEENKDLYVTFESLIARKL</sequence>
<dbReference type="PANTHER" id="PTHR47383:SF3">
    <property type="entry name" value="WAT1-RELATED PROTEIN"/>
    <property type="match status" value="1"/>
</dbReference>
<feature type="domain" description="At4g15545-like C-terminal" evidence="3">
    <location>
        <begin position="306"/>
        <end position="370"/>
    </location>
</feature>
<accession>A0AAV5LNW6</accession>
<dbReference type="EMBL" id="BPVZ01000132">
    <property type="protein sequence ID" value="GKV39091.1"/>
    <property type="molecule type" value="Genomic_DNA"/>
</dbReference>
<feature type="compositionally biased region" description="Polar residues" evidence="2">
    <location>
        <begin position="244"/>
        <end position="258"/>
    </location>
</feature>
<protein>
    <recommendedName>
        <fullName evidence="3">At4g15545-like C-terminal domain-containing protein</fullName>
    </recommendedName>
</protein>
<name>A0AAV5LNW6_9ROSI</name>
<evidence type="ECO:0000259" key="3">
    <source>
        <dbReference type="Pfam" id="PF25972"/>
    </source>
</evidence>
<dbReference type="InterPro" id="IPR058936">
    <property type="entry name" value="At4g15545-like"/>
</dbReference>
<dbReference type="AlphaFoldDB" id="A0AAV5LNW6"/>